<dbReference type="EMBL" id="BAABJZ010000012">
    <property type="protein sequence ID" value="GAA4878049.1"/>
    <property type="molecule type" value="Genomic_DNA"/>
</dbReference>
<organism evidence="2 3">
    <name type="scientific">Ferrimonas pelagia</name>
    <dbReference type="NCBI Taxonomy" id="1177826"/>
    <lineage>
        <taxon>Bacteria</taxon>
        <taxon>Pseudomonadati</taxon>
        <taxon>Pseudomonadota</taxon>
        <taxon>Gammaproteobacteria</taxon>
        <taxon>Alteromonadales</taxon>
        <taxon>Ferrimonadaceae</taxon>
        <taxon>Ferrimonas</taxon>
    </lineage>
</organism>
<evidence type="ECO:0000259" key="1">
    <source>
        <dbReference type="PROSITE" id="PS51186"/>
    </source>
</evidence>
<dbReference type="RefSeq" id="WP_345333890.1">
    <property type="nucleotide sequence ID" value="NZ_BAABJZ010000012.1"/>
</dbReference>
<dbReference type="Proteomes" id="UP001499988">
    <property type="component" value="Unassembled WGS sequence"/>
</dbReference>
<protein>
    <recommendedName>
        <fullName evidence="1">N-acetyltransferase domain-containing protein</fullName>
    </recommendedName>
</protein>
<dbReference type="InterPro" id="IPR051531">
    <property type="entry name" value="N-acetyltransferase"/>
</dbReference>
<proteinExistence type="predicted"/>
<dbReference type="PANTHER" id="PTHR43792">
    <property type="entry name" value="GNAT FAMILY, PUTATIVE (AFU_ORTHOLOGUE AFUA_3G00765)-RELATED-RELATED"/>
    <property type="match status" value="1"/>
</dbReference>
<dbReference type="Gene3D" id="3.40.630.30">
    <property type="match status" value="1"/>
</dbReference>
<dbReference type="PANTHER" id="PTHR43792:SF1">
    <property type="entry name" value="N-ACETYLTRANSFERASE DOMAIN-CONTAINING PROTEIN"/>
    <property type="match status" value="1"/>
</dbReference>
<dbReference type="PROSITE" id="PS51186">
    <property type="entry name" value="GNAT"/>
    <property type="match status" value="1"/>
</dbReference>
<comment type="caution">
    <text evidence="2">The sequence shown here is derived from an EMBL/GenBank/DDBJ whole genome shotgun (WGS) entry which is preliminary data.</text>
</comment>
<accession>A0ABP9EIM4</accession>
<sequence>MIRLRSYRPDDRAFFVALMASPQAMAWLEGAKPQAQAHALFDRLLAERGQMAAGLLLGPDGRAIGHGYLRHLSPGSEAELGLVLTPEMWGQGYGTEAVRRLLELALVGHGCRRVISTVEPGHGASCRMLEKAGMACRTQLQDRSGSYLLYEYRAE</sequence>
<reference evidence="3" key="1">
    <citation type="journal article" date="2019" name="Int. J. Syst. Evol. Microbiol.">
        <title>The Global Catalogue of Microorganisms (GCM) 10K type strain sequencing project: providing services to taxonomists for standard genome sequencing and annotation.</title>
        <authorList>
            <consortium name="The Broad Institute Genomics Platform"/>
            <consortium name="The Broad Institute Genome Sequencing Center for Infectious Disease"/>
            <person name="Wu L."/>
            <person name="Ma J."/>
        </authorList>
    </citation>
    <scope>NUCLEOTIDE SEQUENCE [LARGE SCALE GENOMIC DNA]</scope>
    <source>
        <strain evidence="3">JCM 18401</strain>
    </source>
</reference>
<feature type="domain" description="N-acetyltransferase" evidence="1">
    <location>
        <begin position="2"/>
        <end position="155"/>
    </location>
</feature>
<keyword evidence="3" id="KW-1185">Reference proteome</keyword>
<dbReference type="InterPro" id="IPR016181">
    <property type="entry name" value="Acyl_CoA_acyltransferase"/>
</dbReference>
<dbReference type="SUPFAM" id="SSF55729">
    <property type="entry name" value="Acyl-CoA N-acyltransferases (Nat)"/>
    <property type="match status" value="1"/>
</dbReference>
<dbReference type="Pfam" id="PF13302">
    <property type="entry name" value="Acetyltransf_3"/>
    <property type="match status" value="1"/>
</dbReference>
<dbReference type="CDD" id="cd04301">
    <property type="entry name" value="NAT_SF"/>
    <property type="match status" value="1"/>
</dbReference>
<evidence type="ECO:0000313" key="2">
    <source>
        <dbReference type="EMBL" id="GAA4878049.1"/>
    </source>
</evidence>
<name>A0ABP9EIM4_9GAMM</name>
<evidence type="ECO:0000313" key="3">
    <source>
        <dbReference type="Proteomes" id="UP001499988"/>
    </source>
</evidence>
<gene>
    <name evidence="2" type="ORF">GCM10023333_09290</name>
</gene>
<dbReference type="InterPro" id="IPR000182">
    <property type="entry name" value="GNAT_dom"/>
</dbReference>